<protein>
    <recommendedName>
        <fullName evidence="4 7">Phosphate-binding protein PstS</fullName>
    </recommendedName>
</protein>
<evidence type="ECO:0000256" key="7">
    <source>
        <dbReference type="PIRNR" id="PIRNR002756"/>
    </source>
</evidence>
<dbReference type="NCBIfam" id="TIGR00975">
    <property type="entry name" value="3a0107s03"/>
    <property type="match status" value="1"/>
</dbReference>
<dbReference type="PANTHER" id="PTHR42996:SF1">
    <property type="entry name" value="PHOSPHATE-BINDING PROTEIN PSTS"/>
    <property type="match status" value="1"/>
</dbReference>
<dbReference type="GO" id="GO:0042301">
    <property type="term" value="F:phosphate ion binding"/>
    <property type="evidence" value="ECO:0007669"/>
    <property type="project" value="InterPro"/>
</dbReference>
<dbReference type="STRING" id="943830.A4A58_15710"/>
<feature type="chain" id="PRO_5007847567" description="Phosphate-binding protein PstS" evidence="8">
    <location>
        <begin position="24"/>
        <end position="338"/>
    </location>
</feature>
<dbReference type="Gene3D" id="3.40.190.10">
    <property type="entry name" value="Periplasmic binding protein-like II"/>
    <property type="match status" value="2"/>
</dbReference>
<keyword evidence="8" id="KW-0732">Signal</keyword>
<dbReference type="GO" id="GO:0035435">
    <property type="term" value="P:phosphate ion transmembrane transport"/>
    <property type="evidence" value="ECO:0007669"/>
    <property type="project" value="InterPro"/>
</dbReference>
<dbReference type="InterPro" id="IPR050962">
    <property type="entry name" value="Phosphate-bind_PstS"/>
</dbReference>
<dbReference type="SUPFAM" id="SSF53850">
    <property type="entry name" value="Periplasmic binding protein-like II"/>
    <property type="match status" value="1"/>
</dbReference>
<accession>A0A163XQG6</accession>
<comment type="function">
    <text evidence="1 7">Part of the ABC transporter complex PstSACB involved in phosphate import.</text>
</comment>
<evidence type="ECO:0000256" key="8">
    <source>
        <dbReference type="SAM" id="SignalP"/>
    </source>
</evidence>
<comment type="subunit">
    <text evidence="3 7">The complex is composed of two ATP-binding proteins (PstB), two transmembrane proteins (PstC and PstA) and a solute-binding protein (PstS).</text>
</comment>
<dbReference type="PANTHER" id="PTHR42996">
    <property type="entry name" value="PHOSPHATE-BINDING PROTEIN PSTS"/>
    <property type="match status" value="1"/>
</dbReference>
<gene>
    <name evidence="10" type="ORF">A4A58_15710</name>
</gene>
<evidence type="ECO:0000256" key="5">
    <source>
        <dbReference type="ARBA" id="ARBA00022448"/>
    </source>
</evidence>
<evidence type="ECO:0000313" key="10">
    <source>
        <dbReference type="EMBL" id="KZD21217.1"/>
    </source>
</evidence>
<dbReference type="Pfam" id="PF12849">
    <property type="entry name" value="PBP_like_2"/>
    <property type="match status" value="1"/>
</dbReference>
<keyword evidence="11" id="KW-1185">Reference proteome</keyword>
<organism evidence="10 11">
    <name type="scientific">Tardiphaga robiniae</name>
    <dbReference type="NCBI Taxonomy" id="943830"/>
    <lineage>
        <taxon>Bacteria</taxon>
        <taxon>Pseudomonadati</taxon>
        <taxon>Pseudomonadota</taxon>
        <taxon>Alphaproteobacteria</taxon>
        <taxon>Hyphomicrobiales</taxon>
        <taxon>Nitrobacteraceae</taxon>
        <taxon>Tardiphaga</taxon>
    </lineage>
</organism>
<feature type="domain" description="PBP" evidence="9">
    <location>
        <begin position="19"/>
        <end position="305"/>
    </location>
</feature>
<dbReference type="NCBIfam" id="NF008171">
    <property type="entry name" value="PRK10918.1"/>
    <property type="match status" value="1"/>
</dbReference>
<name>A0A163XQG6_9BRAD</name>
<evidence type="ECO:0000256" key="6">
    <source>
        <dbReference type="ARBA" id="ARBA00022592"/>
    </source>
</evidence>
<keyword evidence="6 7" id="KW-0592">Phosphate transport</keyword>
<keyword evidence="5 7" id="KW-0813">Transport</keyword>
<dbReference type="OrthoDB" id="9801510at2"/>
<dbReference type="RefSeq" id="WP_068737295.1">
    <property type="nucleotide sequence ID" value="NZ_LVYV01000053.1"/>
</dbReference>
<dbReference type="PIRSF" id="PIRSF002756">
    <property type="entry name" value="PstS"/>
    <property type="match status" value="1"/>
</dbReference>
<dbReference type="CDD" id="cd13565">
    <property type="entry name" value="PBP2_PstS"/>
    <property type="match status" value="1"/>
</dbReference>
<dbReference type="AlphaFoldDB" id="A0A163XQG6"/>
<evidence type="ECO:0000256" key="1">
    <source>
        <dbReference type="ARBA" id="ARBA00002841"/>
    </source>
</evidence>
<evidence type="ECO:0000256" key="3">
    <source>
        <dbReference type="ARBA" id="ARBA00011529"/>
    </source>
</evidence>
<evidence type="ECO:0000256" key="4">
    <source>
        <dbReference type="ARBA" id="ARBA00021889"/>
    </source>
</evidence>
<evidence type="ECO:0000259" key="9">
    <source>
        <dbReference type="Pfam" id="PF12849"/>
    </source>
</evidence>
<dbReference type="EMBL" id="LVYV01000053">
    <property type="protein sequence ID" value="KZD21217.1"/>
    <property type="molecule type" value="Genomic_DNA"/>
</dbReference>
<comment type="similarity">
    <text evidence="2 7">Belongs to the PstS family.</text>
</comment>
<proteinExistence type="inferred from homology"/>
<dbReference type="InterPro" id="IPR024370">
    <property type="entry name" value="PBP_domain"/>
</dbReference>
<comment type="caution">
    <text evidence="10">The sequence shown here is derived from an EMBL/GenBank/DDBJ whole genome shotgun (WGS) entry which is preliminary data.</text>
</comment>
<evidence type="ECO:0000313" key="11">
    <source>
        <dbReference type="Proteomes" id="UP000076574"/>
    </source>
</evidence>
<reference evidence="10 11" key="1">
    <citation type="submission" date="2016-03" db="EMBL/GenBank/DDBJ databases">
        <title>Microsymbionts genomes from the relict species Vavilovia formosa (Stev.) Fed.</title>
        <authorList>
            <person name="Kopat V."/>
            <person name="Chirak E."/>
            <person name="Kimeklis A."/>
            <person name="Andronov E."/>
        </authorList>
    </citation>
    <scope>NUCLEOTIDE SEQUENCE [LARGE SCALE GENOMIC DNA]</scope>
    <source>
        <strain evidence="10 11">Vaf07</strain>
    </source>
</reference>
<dbReference type="GO" id="GO:0043190">
    <property type="term" value="C:ATP-binding cassette (ABC) transporter complex"/>
    <property type="evidence" value="ECO:0007669"/>
    <property type="project" value="InterPro"/>
</dbReference>
<dbReference type="Proteomes" id="UP000076574">
    <property type="component" value="Unassembled WGS sequence"/>
</dbReference>
<dbReference type="InterPro" id="IPR005673">
    <property type="entry name" value="ABC_phos-bd_PstS"/>
</dbReference>
<evidence type="ECO:0000256" key="2">
    <source>
        <dbReference type="ARBA" id="ARBA00008725"/>
    </source>
</evidence>
<feature type="signal peptide" evidence="8">
    <location>
        <begin position="1"/>
        <end position="23"/>
    </location>
</feature>
<sequence>MIKLFRAMAVGAVLVHSGSAALAAESNGSGSTFVYPILAKWASEYQAKTGNKINYVSNGSGAGLQQVKAGTVDFGASDMPLQPDELAKAGLGQFPLVIGAVVPVVNLEGVAPGAMHFTGSVLADIFMGKIKNWNDPALKALNPNLQLPTSAITVVHRTDGSGTTFNFANYLSKVSPEWKATVGQGVALDWPVGVGGKGNEGVAAYVGLSKNTISYVEYAYAVRNKLAYGLVQNRAGRFVQPDAQSFQAAADSADWGSAKDFYQIMTDAPGDNAYPITATSFILLPKQPKEHVRSKVAIDFFRWSLENGGAEAAALNYVPLPASLIDRIGKYLKSDFGA</sequence>